<dbReference type="EMBL" id="CP032382">
    <property type="protein sequence ID" value="AYB33241.1"/>
    <property type="molecule type" value="Genomic_DNA"/>
</dbReference>
<dbReference type="OrthoDB" id="667893at2"/>
<reference evidence="2" key="1">
    <citation type="submission" date="2018-09" db="EMBL/GenBank/DDBJ databases">
        <title>Chryseolinea sp. KIS68-18 isolated from soil.</title>
        <authorList>
            <person name="Weon H.-Y."/>
            <person name="Kwon S.-W."/>
            <person name="Lee S.A."/>
        </authorList>
    </citation>
    <scope>NUCLEOTIDE SEQUENCE [LARGE SCALE GENOMIC DNA]</scope>
    <source>
        <strain evidence="2">KIS68-18</strain>
    </source>
</reference>
<dbReference type="RefSeq" id="WP_119756480.1">
    <property type="nucleotide sequence ID" value="NZ_CP032382.1"/>
</dbReference>
<evidence type="ECO:0000313" key="1">
    <source>
        <dbReference type="EMBL" id="AYB33241.1"/>
    </source>
</evidence>
<protein>
    <recommendedName>
        <fullName evidence="3">HEAT repeat domain-containing protein</fullName>
    </recommendedName>
</protein>
<dbReference type="Proteomes" id="UP000266183">
    <property type="component" value="Chromosome"/>
</dbReference>
<gene>
    <name evidence="1" type="ORF">D4L85_22835</name>
</gene>
<name>A0A385SSE2_9BACT</name>
<organism evidence="1 2">
    <name type="scientific">Chryseolinea soli</name>
    <dbReference type="NCBI Taxonomy" id="2321403"/>
    <lineage>
        <taxon>Bacteria</taxon>
        <taxon>Pseudomonadati</taxon>
        <taxon>Bacteroidota</taxon>
        <taxon>Cytophagia</taxon>
        <taxon>Cytophagales</taxon>
        <taxon>Fulvivirgaceae</taxon>
        <taxon>Chryseolinea</taxon>
    </lineage>
</organism>
<dbReference type="KEGG" id="chk:D4L85_22835"/>
<evidence type="ECO:0008006" key="3">
    <source>
        <dbReference type="Google" id="ProtNLM"/>
    </source>
</evidence>
<proteinExistence type="predicted"/>
<sequence>MDFLNKPGIHHAVKRNTLRLLQYIELPERIHGRVADLCFQYLQSKREPIAVKAFSLTVLQRIVEVQPELGTELKIIIEDQLPYASPAIRSRAMRVLKAIG</sequence>
<keyword evidence="2" id="KW-1185">Reference proteome</keyword>
<dbReference type="AlphaFoldDB" id="A0A385SSE2"/>
<evidence type="ECO:0000313" key="2">
    <source>
        <dbReference type="Proteomes" id="UP000266183"/>
    </source>
</evidence>
<accession>A0A385SSE2</accession>